<dbReference type="Gene3D" id="3.30.460.40">
    <property type="match status" value="1"/>
</dbReference>
<sequence>MRTETPWGPWEPMPLADAVHLLAPLRTPWWIAGGYAVELAVGRAFRDHGDIDVLLLRRDQLAVQRVLPDGQWWAADPPGTLRPWLPGEILPPQVHDIWCRPGPGEPWRVQFMLDDAEDGDWVFRRDPRIRLPLERLGRVCDDGVPYLAPEVQLLYKARSRRPKDEQDFEAALPVLGEDGRAWLTETITLAEGAGHPWAARLRAN</sequence>
<evidence type="ECO:0000313" key="2">
    <source>
        <dbReference type="Proteomes" id="UP001235744"/>
    </source>
</evidence>
<dbReference type="EMBL" id="CP120988">
    <property type="protein sequence ID" value="WLQ56428.1"/>
    <property type="molecule type" value="Genomic_DNA"/>
</dbReference>
<dbReference type="Pfam" id="PF10706">
    <property type="entry name" value="Aminoglyc_resit"/>
    <property type="match status" value="1"/>
</dbReference>
<protein>
    <submittedName>
        <fullName evidence="1">Amino acid transporter</fullName>
    </submittedName>
</protein>
<dbReference type="Proteomes" id="UP001235744">
    <property type="component" value="Chromosome"/>
</dbReference>
<organism evidence="1 2">
    <name type="scientific">Streptomyces poriferorum</name>
    <dbReference type="NCBI Taxonomy" id="2798799"/>
    <lineage>
        <taxon>Bacteria</taxon>
        <taxon>Bacillati</taxon>
        <taxon>Actinomycetota</taxon>
        <taxon>Actinomycetes</taxon>
        <taxon>Kitasatosporales</taxon>
        <taxon>Streptomycetaceae</taxon>
        <taxon>Streptomyces</taxon>
    </lineage>
</organism>
<reference evidence="1 2" key="1">
    <citation type="submission" date="2023-03" db="EMBL/GenBank/DDBJ databases">
        <title>Isolation and description of six Streptomyces strains from soil environments, able to metabolize different microbial glucans.</title>
        <authorList>
            <person name="Widen T."/>
            <person name="Larsbrink J."/>
        </authorList>
    </citation>
    <scope>NUCLEOTIDE SEQUENCE [LARGE SCALE GENOMIC DNA]</scope>
    <source>
        <strain evidence="1 2">Alt2</strain>
    </source>
</reference>
<accession>A0ABY9IQN7</accession>
<keyword evidence="2" id="KW-1185">Reference proteome</keyword>
<evidence type="ECO:0000313" key="1">
    <source>
        <dbReference type="EMBL" id="WLQ56428.1"/>
    </source>
</evidence>
<gene>
    <name evidence="1" type="ORF">P8A19_13675</name>
</gene>
<proteinExistence type="predicted"/>
<dbReference type="InterPro" id="IPR019646">
    <property type="entry name" value="Aminoglyc_AdlTrfase"/>
</dbReference>
<name>A0ABY9IQN7_9ACTN</name>
<dbReference type="RefSeq" id="WP_306071631.1">
    <property type="nucleotide sequence ID" value="NZ_CP120988.1"/>
</dbReference>